<evidence type="ECO:0000313" key="2">
    <source>
        <dbReference type="Proteomes" id="UP000255024"/>
    </source>
</evidence>
<gene>
    <name evidence="1" type="ORF">NCTC11179_00921</name>
</gene>
<dbReference type="EMBL" id="UGQL01000001">
    <property type="protein sequence ID" value="STZ27386.1"/>
    <property type="molecule type" value="Genomic_DNA"/>
</dbReference>
<evidence type="ECO:0000313" key="1">
    <source>
        <dbReference type="EMBL" id="STZ27386.1"/>
    </source>
</evidence>
<name>A0A378RK19_MYROD</name>
<accession>A0A378RK19</accession>
<dbReference type="RefSeq" id="WP_115090329.1">
    <property type="nucleotide sequence ID" value="NZ_CP068107.1"/>
</dbReference>
<proteinExistence type="predicted"/>
<reference evidence="1 2" key="1">
    <citation type="submission" date="2018-06" db="EMBL/GenBank/DDBJ databases">
        <authorList>
            <consortium name="Pathogen Informatics"/>
            <person name="Doyle S."/>
        </authorList>
    </citation>
    <scope>NUCLEOTIDE SEQUENCE [LARGE SCALE GENOMIC DNA]</scope>
    <source>
        <strain evidence="1 2">NCTC11179</strain>
    </source>
</reference>
<dbReference type="AlphaFoldDB" id="A0A378RK19"/>
<keyword evidence="2" id="KW-1185">Reference proteome</keyword>
<organism evidence="1 2">
    <name type="scientific">Myroides odoratus</name>
    <name type="common">Flavobacterium odoratum</name>
    <dbReference type="NCBI Taxonomy" id="256"/>
    <lineage>
        <taxon>Bacteria</taxon>
        <taxon>Pseudomonadati</taxon>
        <taxon>Bacteroidota</taxon>
        <taxon>Flavobacteriia</taxon>
        <taxon>Flavobacteriales</taxon>
        <taxon>Flavobacteriaceae</taxon>
        <taxon>Myroides</taxon>
    </lineage>
</organism>
<dbReference type="Proteomes" id="UP000255024">
    <property type="component" value="Unassembled WGS sequence"/>
</dbReference>
<sequence length="101" mass="11634">MKQKLFLLFVLFIVGGSIGISKVAVDRVSSTEKIEIDGNTRLYFIFVRDTWSNDLLIYREEVCGVNNAFDRADVLLEQFNVIYQENRINITLSPTNQECQP</sequence>
<protein>
    <submittedName>
        <fullName evidence="1">Uncharacterized protein</fullName>
    </submittedName>
</protein>